<reference evidence="7 8" key="1">
    <citation type="submission" date="2024-06" db="EMBL/GenBank/DDBJ databases">
        <title>A chromosome level genome sequence of Diviner's sage (Salvia divinorum).</title>
        <authorList>
            <person name="Ford S.A."/>
            <person name="Ro D.-K."/>
            <person name="Ness R.W."/>
            <person name="Phillips M.A."/>
        </authorList>
    </citation>
    <scope>NUCLEOTIDE SEQUENCE [LARGE SCALE GENOMIC DNA]</scope>
    <source>
        <strain evidence="7">SAF-2024a</strain>
        <tissue evidence="7">Leaf</tissue>
    </source>
</reference>
<evidence type="ECO:0000256" key="1">
    <source>
        <dbReference type="ARBA" id="ARBA00004606"/>
    </source>
</evidence>
<keyword evidence="8" id="KW-1185">Reference proteome</keyword>
<comment type="caution">
    <text evidence="7">The sequence shown here is derived from an EMBL/GenBank/DDBJ whole genome shotgun (WGS) entry which is preliminary data.</text>
</comment>
<organism evidence="7 8">
    <name type="scientific">Salvia divinorum</name>
    <name type="common">Maria pastora</name>
    <name type="synonym">Diviner's sage</name>
    <dbReference type="NCBI Taxonomy" id="28513"/>
    <lineage>
        <taxon>Eukaryota</taxon>
        <taxon>Viridiplantae</taxon>
        <taxon>Streptophyta</taxon>
        <taxon>Embryophyta</taxon>
        <taxon>Tracheophyta</taxon>
        <taxon>Spermatophyta</taxon>
        <taxon>Magnoliopsida</taxon>
        <taxon>eudicotyledons</taxon>
        <taxon>Gunneridae</taxon>
        <taxon>Pentapetalae</taxon>
        <taxon>asterids</taxon>
        <taxon>lamiids</taxon>
        <taxon>Lamiales</taxon>
        <taxon>Lamiaceae</taxon>
        <taxon>Nepetoideae</taxon>
        <taxon>Mentheae</taxon>
        <taxon>Salviinae</taxon>
        <taxon>Salvia</taxon>
        <taxon>Salvia subgen. Calosphace</taxon>
    </lineage>
</organism>
<dbReference type="GO" id="GO:0016020">
    <property type="term" value="C:membrane"/>
    <property type="evidence" value="ECO:0007669"/>
    <property type="project" value="UniProtKB-SubCell"/>
</dbReference>
<dbReference type="GO" id="GO:0008168">
    <property type="term" value="F:methyltransferase activity"/>
    <property type="evidence" value="ECO:0007669"/>
    <property type="project" value="UniProtKB-KW"/>
</dbReference>
<dbReference type="AlphaFoldDB" id="A0ABD1GQJ4"/>
<sequence>MAQKVFKSINKLILYLSILAAAVCIATFSKAYSLKSFLRPDTSSSQAAFFPSHVNEQEIRATLDLVIHKLKHELDQMRVLPPDTLLRSKHAPLLADVLGLIESVRDSLSVSPSLGGDQQARTGTAQFAPAEHFLKEEIRKYVLVKPNRLGKQNFMGANGTFTSIGHGCFAVRDELESYMDYDIGDVCNDDWKLAQKLMIHGCDPLPRRRCYARAPQIYTRPLPINESLWTLPDDRNVRWGGYRCKNFTCLASNVSRKGFFKCAECFNLVGHESPRWIKPMYQNPNTNLTSDFMISDVLDLKSGEIRIGLDFSVGTGTFAARMKEHNVTIVTATINLGAPFNEMIALRGLVPLYVTVNQRLPFFDNTLDLIHTTRFLDGWIDLVLLEFVVYDWDRVLRPGGLLWIDSFFCLKEDLDEYLGVFGMMRYKRHEWVVVPKFDKNDEREVFFSAVLEKPSRPFR</sequence>
<dbReference type="InterPro" id="IPR053223">
    <property type="entry name" value="Prob_Methyltransferase"/>
</dbReference>
<keyword evidence="4" id="KW-0735">Signal-anchor</keyword>
<dbReference type="GO" id="GO:0012505">
    <property type="term" value="C:endomembrane system"/>
    <property type="evidence" value="ECO:0007669"/>
    <property type="project" value="UniProtKB-SubCell"/>
</dbReference>
<comment type="similarity">
    <text evidence="2">Belongs to the methyltransferase superfamily.</text>
</comment>
<dbReference type="InterPro" id="IPR004159">
    <property type="entry name" value="Put_SAM_MeTrfase"/>
</dbReference>
<comment type="subcellular location">
    <subcellularLocation>
        <location evidence="6">Endomembrane system</location>
        <topology evidence="6">Single-pass membrane protein</topology>
    </subcellularLocation>
    <subcellularLocation>
        <location evidence="1">Membrane</location>
        <topology evidence="1">Single-pass type II membrane protein</topology>
    </subcellularLocation>
</comment>
<keyword evidence="4" id="KW-0812">Transmembrane</keyword>
<evidence type="ECO:0000313" key="8">
    <source>
        <dbReference type="Proteomes" id="UP001567538"/>
    </source>
</evidence>
<dbReference type="Gene3D" id="3.40.50.150">
    <property type="entry name" value="Vaccinia Virus protein VP39"/>
    <property type="match status" value="1"/>
</dbReference>
<evidence type="ECO:0000256" key="3">
    <source>
        <dbReference type="ARBA" id="ARBA00022603"/>
    </source>
</evidence>
<dbReference type="Pfam" id="PF03141">
    <property type="entry name" value="Methyltransf_29"/>
    <property type="match status" value="1"/>
</dbReference>
<accession>A0ABD1GQJ4</accession>
<dbReference type="SUPFAM" id="SSF53335">
    <property type="entry name" value="S-adenosyl-L-methionine-dependent methyltransferases"/>
    <property type="match status" value="1"/>
</dbReference>
<keyword evidence="3 7" id="KW-0808">Transferase</keyword>
<keyword evidence="3 7" id="KW-0489">Methyltransferase</keyword>
<dbReference type="PANTHER" id="PTHR44067:SF1">
    <property type="entry name" value="S-ADENOSYL-L-METHIONINE-DEPENDENT METHYLTRANSFERASES SUPERFAMILY PROTEIN"/>
    <property type="match status" value="1"/>
</dbReference>
<dbReference type="InterPro" id="IPR029063">
    <property type="entry name" value="SAM-dependent_MTases_sf"/>
</dbReference>
<proteinExistence type="inferred from homology"/>
<gene>
    <name evidence="7" type="ORF">AAHA92_22864</name>
</gene>
<evidence type="ECO:0000313" key="7">
    <source>
        <dbReference type="EMBL" id="KAL1546239.1"/>
    </source>
</evidence>
<evidence type="ECO:0000256" key="2">
    <source>
        <dbReference type="ARBA" id="ARBA00008361"/>
    </source>
</evidence>
<dbReference type="GO" id="GO:0032259">
    <property type="term" value="P:methylation"/>
    <property type="evidence" value="ECO:0007669"/>
    <property type="project" value="UniProtKB-KW"/>
</dbReference>
<dbReference type="PANTHER" id="PTHR44067">
    <property type="entry name" value="S-ADENOSYL-L-METHIONINE-DEPENDENT METHYLTRANSFERASE SUPERFAMILY PROTEIN-RELATED"/>
    <property type="match status" value="1"/>
</dbReference>
<name>A0ABD1GQJ4_SALDI</name>
<protein>
    <submittedName>
        <fullName evidence="7">Methyltransferase At1g29790</fullName>
    </submittedName>
</protein>
<dbReference type="Proteomes" id="UP001567538">
    <property type="component" value="Unassembled WGS sequence"/>
</dbReference>
<evidence type="ECO:0000256" key="6">
    <source>
        <dbReference type="ARBA" id="ARBA00037847"/>
    </source>
</evidence>
<evidence type="ECO:0000256" key="5">
    <source>
        <dbReference type="ARBA" id="ARBA00023180"/>
    </source>
</evidence>
<keyword evidence="5" id="KW-0325">Glycoprotein</keyword>
<dbReference type="EMBL" id="JBEAFC010000008">
    <property type="protein sequence ID" value="KAL1546239.1"/>
    <property type="molecule type" value="Genomic_DNA"/>
</dbReference>
<evidence type="ECO:0000256" key="4">
    <source>
        <dbReference type="ARBA" id="ARBA00022968"/>
    </source>
</evidence>